<name>A0AAV8XE51_9CUCU</name>
<dbReference type="EMBL" id="JAPWTK010000703">
    <property type="protein sequence ID" value="KAJ8936897.1"/>
    <property type="molecule type" value="Genomic_DNA"/>
</dbReference>
<gene>
    <name evidence="1" type="ORF">NQ318_010924</name>
</gene>
<organism evidence="1 2">
    <name type="scientific">Aromia moschata</name>
    <dbReference type="NCBI Taxonomy" id="1265417"/>
    <lineage>
        <taxon>Eukaryota</taxon>
        <taxon>Metazoa</taxon>
        <taxon>Ecdysozoa</taxon>
        <taxon>Arthropoda</taxon>
        <taxon>Hexapoda</taxon>
        <taxon>Insecta</taxon>
        <taxon>Pterygota</taxon>
        <taxon>Neoptera</taxon>
        <taxon>Endopterygota</taxon>
        <taxon>Coleoptera</taxon>
        <taxon>Polyphaga</taxon>
        <taxon>Cucujiformia</taxon>
        <taxon>Chrysomeloidea</taxon>
        <taxon>Cerambycidae</taxon>
        <taxon>Cerambycinae</taxon>
        <taxon>Callichromatini</taxon>
        <taxon>Aromia</taxon>
    </lineage>
</organism>
<dbReference type="Gene3D" id="3.40.250.10">
    <property type="entry name" value="Rhodanese-like domain"/>
    <property type="match status" value="1"/>
</dbReference>
<feature type="non-terminal residue" evidence="1">
    <location>
        <position position="1"/>
    </location>
</feature>
<evidence type="ECO:0000313" key="1">
    <source>
        <dbReference type="EMBL" id="KAJ8936897.1"/>
    </source>
</evidence>
<dbReference type="Proteomes" id="UP001162162">
    <property type="component" value="Unassembled WGS sequence"/>
</dbReference>
<accession>A0AAV8XE51</accession>
<dbReference type="AlphaFoldDB" id="A0AAV8XE51"/>
<dbReference type="SUPFAM" id="SSF52821">
    <property type="entry name" value="Rhodanese/Cell cycle control phosphatase"/>
    <property type="match status" value="1"/>
</dbReference>
<proteinExistence type="predicted"/>
<protein>
    <recommendedName>
        <fullName evidence="3">Rhodanese domain-containing protein</fullName>
    </recommendedName>
</protein>
<evidence type="ECO:0008006" key="3">
    <source>
        <dbReference type="Google" id="ProtNLM"/>
    </source>
</evidence>
<reference evidence="1" key="1">
    <citation type="journal article" date="2023" name="Insect Mol. Biol.">
        <title>Genome sequencing provides insights into the evolution of gene families encoding plant cell wall-degrading enzymes in longhorned beetles.</title>
        <authorList>
            <person name="Shin N.R."/>
            <person name="Okamura Y."/>
            <person name="Kirsch R."/>
            <person name="Pauchet Y."/>
        </authorList>
    </citation>
    <scope>NUCLEOTIDE SEQUENCE</scope>
    <source>
        <strain evidence="1">AMC_N1</strain>
    </source>
</reference>
<dbReference type="InterPro" id="IPR036873">
    <property type="entry name" value="Rhodanese-like_dom_sf"/>
</dbReference>
<evidence type="ECO:0000313" key="2">
    <source>
        <dbReference type="Proteomes" id="UP001162162"/>
    </source>
</evidence>
<comment type="caution">
    <text evidence="1">The sequence shown here is derived from an EMBL/GenBank/DDBJ whole genome shotgun (WGS) entry which is preliminary data.</text>
</comment>
<keyword evidence="2" id="KW-1185">Reference proteome</keyword>
<sequence>IQIIVWIFFVNKLEDAFSTLTPVELREKYGREKPYKDFNMTFLCRSGRRSGIAQEKAAGLGYKNYCVQLYGQLVGLGGT</sequence>